<reference evidence="2" key="1">
    <citation type="submission" date="2018-05" db="EMBL/GenBank/DDBJ databases">
        <authorList>
            <person name="Lanie J.A."/>
            <person name="Ng W.-L."/>
            <person name="Kazmierczak K.M."/>
            <person name="Andrzejewski T.M."/>
            <person name="Davidsen T.M."/>
            <person name="Wayne K.J."/>
            <person name="Tettelin H."/>
            <person name="Glass J.I."/>
            <person name="Rusch D."/>
            <person name="Podicherti R."/>
            <person name="Tsui H.-C.T."/>
            <person name="Winkler M.E."/>
        </authorList>
    </citation>
    <scope>NUCLEOTIDE SEQUENCE</scope>
</reference>
<gene>
    <name evidence="2" type="ORF">METZ01_LOCUS97760</name>
</gene>
<proteinExistence type="predicted"/>
<evidence type="ECO:0000313" key="2">
    <source>
        <dbReference type="EMBL" id="SVA44906.1"/>
    </source>
</evidence>
<feature type="domain" description="DUF5777" evidence="1">
    <location>
        <begin position="39"/>
        <end position="278"/>
    </location>
</feature>
<sequence length="280" mass="31327">MNRFLLVFTGLIISLTAQDDILEHIDEGTVSPVPVQATFKATRIVNSQSIELPRPKTLEFMILHRFGSMGNGFYDLFGMDEAAIRFDLKYGINDRISLGAGRSSLNKTYDIFTKLKILKQTSGGSSFPFSLAFFSKIEIATIDQNLPMNDQLTFDIQVLAARKFNPSISVQVMPTFIHRNLVQTAEESNDLLSFGIGGRVKVTRRVSINADTFFPLGERDESFKQSWGLGCDIETGGHVFQLMITNVQGSFESEYIENATGTFDELNLFLGFNITRVFSL</sequence>
<dbReference type="AlphaFoldDB" id="A0A381VX97"/>
<accession>A0A381VX97</accession>
<dbReference type="InterPro" id="IPR045916">
    <property type="entry name" value="DUF5777"/>
</dbReference>
<organism evidence="2">
    <name type="scientific">marine metagenome</name>
    <dbReference type="NCBI Taxonomy" id="408172"/>
    <lineage>
        <taxon>unclassified sequences</taxon>
        <taxon>metagenomes</taxon>
        <taxon>ecological metagenomes</taxon>
    </lineage>
</organism>
<dbReference type="EMBL" id="UINC01010062">
    <property type="protein sequence ID" value="SVA44906.1"/>
    <property type="molecule type" value="Genomic_DNA"/>
</dbReference>
<name>A0A381VX97_9ZZZZ</name>
<protein>
    <recommendedName>
        <fullName evidence="1">DUF5777 domain-containing protein</fullName>
    </recommendedName>
</protein>
<evidence type="ECO:0000259" key="1">
    <source>
        <dbReference type="Pfam" id="PF19089"/>
    </source>
</evidence>
<dbReference type="Pfam" id="PF19089">
    <property type="entry name" value="DUF5777"/>
    <property type="match status" value="1"/>
</dbReference>